<name>A0ABQ7Q6S0_PLUXY</name>
<dbReference type="EMBL" id="JAHIBW010000021">
    <property type="protein sequence ID" value="KAG7300450.1"/>
    <property type="molecule type" value="Genomic_DNA"/>
</dbReference>
<evidence type="ECO:0000256" key="1">
    <source>
        <dbReference type="SAM" id="SignalP"/>
    </source>
</evidence>
<keyword evidence="3" id="KW-1185">Reference proteome</keyword>
<dbReference type="PANTHER" id="PTHR21398:SF1">
    <property type="entry name" value="FI03705P"/>
    <property type="match status" value="1"/>
</dbReference>
<keyword evidence="1" id="KW-0732">Signal</keyword>
<proteinExistence type="predicted"/>
<dbReference type="PANTHER" id="PTHR21398">
    <property type="entry name" value="AGAP007094-PA"/>
    <property type="match status" value="1"/>
</dbReference>
<dbReference type="Pfam" id="PF07841">
    <property type="entry name" value="DM4_12"/>
    <property type="match status" value="1"/>
</dbReference>
<accession>A0ABQ7Q6S0</accession>
<evidence type="ECO:0000313" key="3">
    <source>
        <dbReference type="Proteomes" id="UP000823941"/>
    </source>
</evidence>
<dbReference type="Proteomes" id="UP000823941">
    <property type="component" value="Chromosome 21"/>
</dbReference>
<feature type="chain" id="PRO_5045080813" evidence="1">
    <location>
        <begin position="23"/>
        <end position="301"/>
    </location>
</feature>
<feature type="signal peptide" evidence="1">
    <location>
        <begin position="1"/>
        <end position="22"/>
    </location>
</feature>
<comment type="caution">
    <text evidence="2">The sequence shown here is derived from an EMBL/GenBank/DDBJ whole genome shotgun (WGS) entry which is preliminary data.</text>
</comment>
<evidence type="ECO:0000313" key="2">
    <source>
        <dbReference type="EMBL" id="KAG7300450.1"/>
    </source>
</evidence>
<dbReference type="SMART" id="SM00718">
    <property type="entry name" value="DM4_12"/>
    <property type="match status" value="1"/>
</dbReference>
<protein>
    <submittedName>
        <fullName evidence="2">Uncharacterized protein</fullName>
    </submittedName>
</protein>
<dbReference type="InterPro" id="IPR006631">
    <property type="entry name" value="DM4_12"/>
</dbReference>
<sequence length="301" mass="34445">MKPALHTLVIATLLTKVHYAFCLQNENGTSPVILQNGGSYNDMEEVNVSAPTKVLSRRKRFIVFPDGSSFQLVFCAQNMGFVKPRDVVWFGNTAALAWELPTDPKIFHIFKDFKNQDGALRRSDAPVQKNIYYLDEKGKLIAKVPYHKKFIVNPAFAKRSVDFPQTIDDRENLTHEPISKPEMHKLSEKADNLKCKESLEECNIEFHREGRKDLYGKLETFIEALGWRGRECVLRMLCEAGKDKAQQGTFLDEIVRAVFTLPGGHEFEEAYHREYDSAHQAAGDCRKLFPECHNKFTSETI</sequence>
<reference evidence="2 3" key="1">
    <citation type="submission" date="2021-06" db="EMBL/GenBank/DDBJ databases">
        <title>A haploid diamondback moth (Plutella xylostella L.) genome assembly resolves 31 chromosomes and identifies a diamide resistance mutation.</title>
        <authorList>
            <person name="Ward C.M."/>
            <person name="Perry K.D."/>
            <person name="Baker G."/>
            <person name="Powis K."/>
            <person name="Heckel D.G."/>
            <person name="Baxter S.W."/>
        </authorList>
    </citation>
    <scope>NUCLEOTIDE SEQUENCE [LARGE SCALE GENOMIC DNA]</scope>
    <source>
        <strain evidence="2 3">LV</strain>
        <tissue evidence="2">Single pupa</tissue>
    </source>
</reference>
<gene>
    <name evidence="2" type="ORF">JYU34_016071</name>
</gene>
<organism evidence="2 3">
    <name type="scientific">Plutella xylostella</name>
    <name type="common">Diamondback moth</name>
    <name type="synonym">Plutella maculipennis</name>
    <dbReference type="NCBI Taxonomy" id="51655"/>
    <lineage>
        <taxon>Eukaryota</taxon>
        <taxon>Metazoa</taxon>
        <taxon>Ecdysozoa</taxon>
        <taxon>Arthropoda</taxon>
        <taxon>Hexapoda</taxon>
        <taxon>Insecta</taxon>
        <taxon>Pterygota</taxon>
        <taxon>Neoptera</taxon>
        <taxon>Endopterygota</taxon>
        <taxon>Lepidoptera</taxon>
        <taxon>Glossata</taxon>
        <taxon>Ditrysia</taxon>
        <taxon>Yponomeutoidea</taxon>
        <taxon>Plutellidae</taxon>
        <taxon>Plutella</taxon>
    </lineage>
</organism>